<keyword evidence="2" id="KW-0472">Membrane</keyword>
<dbReference type="GO" id="GO:0008236">
    <property type="term" value="F:serine-type peptidase activity"/>
    <property type="evidence" value="ECO:0007669"/>
    <property type="project" value="InterPro"/>
</dbReference>
<feature type="transmembrane region" description="Helical" evidence="2">
    <location>
        <begin position="126"/>
        <end position="150"/>
    </location>
</feature>
<sequence>MTPHVLSMRNGVPFGGRGFGVAQDATRVIGPHGNKAHGWEHAQQHKPAFLWINRCCPRTRGMVSLTETDEPPGCRAPVPVRGADVRLRGRSRPRRRKAHPGGAGPANTHSSRDVGWISRYPMRTSLVRSCFSALLVASCMLLAALVVAGAPARPAAAEPDPAPGLAAGPVLLTPTPGVGEKTARSSPKVIEAMQRDMHLTRAQAITRLGRQHAADAVESRARRAAGRYFVGSWLSADASALMVAVTDQRVAPAVRAAGATPTPVAHSRGELEMARLKLRARAGKLPGKAVHGWYIDPARNRLVVSAAPGARRAATRWVAGAGVSADLVTYEKSPGSAKLTADVVGGDGFRSRRGGCTVGFGVRPLVGGPTGFVTAGHCTLAGDLITIGGQAVGNTVRSTFQSFNPISPRRLRDQAFVQVAPILGGVVPQPQPLVRTNFGNIAVLGSQAARINDILCSFGNTSQYRCGPLVRIDRDRPAEFEEAPGDVVTIRNLNDVGFCSAAGDSGGPVFDPITGQAQGTVSTSACGQPPLATSGYQPINQTQLDLNVRLLLPGQPPSFPAPFITAFSCDTVSGPPGPDGEPYSSFFCELYWDGGTDPDQVQVSTNALSANRINDYDENHVSINGKCGRDKDVYVSVSVFDAEGRRADANVNSFCPR</sequence>
<evidence type="ECO:0000313" key="5">
    <source>
        <dbReference type="Proteomes" id="UP000322634"/>
    </source>
</evidence>
<dbReference type="Proteomes" id="UP000322634">
    <property type="component" value="Unassembled WGS sequence"/>
</dbReference>
<dbReference type="InterPro" id="IPR037295">
    <property type="entry name" value="Alpha-lytic_protease_prodomain"/>
</dbReference>
<dbReference type="Pfam" id="PF02983">
    <property type="entry name" value="Pro_Al_protease"/>
    <property type="match status" value="1"/>
</dbReference>
<dbReference type="SUPFAM" id="SSF54806">
    <property type="entry name" value="Alpha-lytic protease prodomain"/>
    <property type="match status" value="1"/>
</dbReference>
<dbReference type="InterPro" id="IPR043504">
    <property type="entry name" value="Peptidase_S1_PA_chymotrypsin"/>
</dbReference>
<dbReference type="AlphaFoldDB" id="A0A5D0TWI9"/>
<dbReference type="GO" id="GO:0006508">
    <property type="term" value="P:proteolysis"/>
    <property type="evidence" value="ECO:0007669"/>
    <property type="project" value="InterPro"/>
</dbReference>
<evidence type="ECO:0000256" key="2">
    <source>
        <dbReference type="SAM" id="Phobius"/>
    </source>
</evidence>
<protein>
    <submittedName>
        <fullName evidence="4">S1 family peptidase</fullName>
    </submittedName>
</protein>
<dbReference type="InterPro" id="IPR035070">
    <property type="entry name" value="Streptogrisin_prodomain"/>
</dbReference>
<dbReference type="Gene3D" id="3.30.300.50">
    <property type="match status" value="2"/>
</dbReference>
<dbReference type="CDD" id="cd21112">
    <property type="entry name" value="alphaLP-like"/>
    <property type="match status" value="1"/>
</dbReference>
<accession>A0A5D0TWI9</accession>
<dbReference type="InterPro" id="IPR009003">
    <property type="entry name" value="Peptidase_S1_PA"/>
</dbReference>
<evidence type="ECO:0000313" key="4">
    <source>
        <dbReference type="EMBL" id="TYC10023.1"/>
    </source>
</evidence>
<dbReference type="InterPro" id="IPR004236">
    <property type="entry name" value="Pept_S1_alpha_lytic"/>
</dbReference>
<proteinExistence type="predicted"/>
<keyword evidence="5" id="KW-1185">Reference proteome</keyword>
<feature type="domain" description="Peptidase S1A alpha-lytic prodomain" evidence="3">
    <location>
        <begin position="266"/>
        <end position="324"/>
    </location>
</feature>
<feature type="compositionally biased region" description="Basic residues" evidence="1">
    <location>
        <begin position="88"/>
        <end position="99"/>
    </location>
</feature>
<feature type="region of interest" description="Disordered" evidence="1">
    <location>
        <begin position="67"/>
        <end position="113"/>
    </location>
</feature>
<comment type="caution">
    <text evidence="4">The sequence shown here is derived from an EMBL/GenBank/DDBJ whole genome shotgun (WGS) entry which is preliminary data.</text>
</comment>
<evidence type="ECO:0000259" key="3">
    <source>
        <dbReference type="Pfam" id="PF02983"/>
    </source>
</evidence>
<gene>
    <name evidence="4" type="ORF">FXF65_33545</name>
</gene>
<keyword evidence="2" id="KW-0812">Transmembrane</keyword>
<keyword evidence="2" id="KW-1133">Transmembrane helix</keyword>
<dbReference type="SUPFAM" id="SSF50494">
    <property type="entry name" value="Trypsin-like serine proteases"/>
    <property type="match status" value="1"/>
</dbReference>
<dbReference type="Gene3D" id="2.40.10.10">
    <property type="entry name" value="Trypsin-like serine proteases"/>
    <property type="match status" value="2"/>
</dbReference>
<name>A0A5D0TWI9_9ACTN</name>
<dbReference type="OrthoDB" id="3462292at2"/>
<dbReference type="GO" id="GO:0005576">
    <property type="term" value="C:extracellular region"/>
    <property type="evidence" value="ECO:0007669"/>
    <property type="project" value="InterPro"/>
</dbReference>
<organism evidence="4 5">
    <name type="scientific">Actinomadura syzygii</name>
    <dbReference type="NCBI Taxonomy" id="1427538"/>
    <lineage>
        <taxon>Bacteria</taxon>
        <taxon>Bacillati</taxon>
        <taxon>Actinomycetota</taxon>
        <taxon>Actinomycetes</taxon>
        <taxon>Streptosporangiales</taxon>
        <taxon>Thermomonosporaceae</taxon>
        <taxon>Actinomadura</taxon>
    </lineage>
</organism>
<dbReference type="EMBL" id="VSFF01000013">
    <property type="protein sequence ID" value="TYC10023.1"/>
    <property type="molecule type" value="Genomic_DNA"/>
</dbReference>
<reference evidence="4 5" key="1">
    <citation type="submission" date="2019-08" db="EMBL/GenBank/DDBJ databases">
        <title>Actinomadura sp. nov. CYP1-5 isolated from mountain soil.</title>
        <authorList>
            <person name="Songsumanus A."/>
            <person name="Kuncharoen N."/>
            <person name="Kudo T."/>
            <person name="Yuki M."/>
            <person name="Igarashi Y."/>
            <person name="Tanasupawat S."/>
        </authorList>
    </citation>
    <scope>NUCLEOTIDE SEQUENCE [LARGE SCALE GENOMIC DNA]</scope>
    <source>
        <strain evidence="4 5">GKU157</strain>
    </source>
</reference>
<evidence type="ECO:0000256" key="1">
    <source>
        <dbReference type="SAM" id="MobiDB-lite"/>
    </source>
</evidence>